<evidence type="ECO:0000313" key="2">
    <source>
        <dbReference type="Proteomes" id="UP000005546"/>
    </source>
</evidence>
<sequence>MEKSDLGCRTKKNVRLEKKWGEAHEYIKKMCYFCPCMKNT</sequence>
<name>F3QYB6_9BACT</name>
<dbReference type="AlphaFoldDB" id="F3QYB6"/>
<accession>F3QYB6</accession>
<gene>
    <name evidence="1" type="ORF">HMPREF9442_03209</name>
</gene>
<reference evidence="1 2" key="1">
    <citation type="submission" date="2011-02" db="EMBL/GenBank/DDBJ databases">
        <authorList>
            <person name="Weinstock G."/>
            <person name="Sodergren E."/>
            <person name="Clifton S."/>
            <person name="Fulton L."/>
            <person name="Fulton B."/>
            <person name="Courtney L."/>
            <person name="Fronick C."/>
            <person name="Harrison M."/>
            <person name="Strong C."/>
            <person name="Farmer C."/>
            <person name="Delahaunty K."/>
            <person name="Markovic C."/>
            <person name="Hall O."/>
            <person name="Minx P."/>
            <person name="Tomlinson C."/>
            <person name="Mitreva M."/>
            <person name="Hou S."/>
            <person name="Chen J."/>
            <person name="Wollam A."/>
            <person name="Pepin K.H."/>
            <person name="Johnson M."/>
            <person name="Bhonagiri V."/>
            <person name="Zhang X."/>
            <person name="Suruliraj S."/>
            <person name="Warren W."/>
            <person name="Chinwalla A."/>
            <person name="Mardis E.R."/>
            <person name="Wilson R.K."/>
        </authorList>
    </citation>
    <scope>NUCLEOTIDE SEQUENCE [LARGE SCALE GENOMIC DNA]</scope>
    <source>
        <strain evidence="1 2">YIT 11841</strain>
    </source>
</reference>
<dbReference type="Proteomes" id="UP000005546">
    <property type="component" value="Unassembled WGS sequence"/>
</dbReference>
<organism evidence="1 2">
    <name type="scientific">Paraprevotella xylaniphila YIT 11841</name>
    <dbReference type="NCBI Taxonomy" id="762982"/>
    <lineage>
        <taxon>Bacteria</taxon>
        <taxon>Pseudomonadati</taxon>
        <taxon>Bacteroidota</taxon>
        <taxon>Bacteroidia</taxon>
        <taxon>Bacteroidales</taxon>
        <taxon>Prevotellaceae</taxon>
        <taxon>Paraprevotella</taxon>
    </lineage>
</organism>
<evidence type="ECO:0000313" key="1">
    <source>
        <dbReference type="EMBL" id="EGG50463.1"/>
    </source>
</evidence>
<keyword evidence="2" id="KW-1185">Reference proteome</keyword>
<dbReference type="HOGENOM" id="CLU_3293819_0_0_10"/>
<protein>
    <submittedName>
        <fullName evidence="1">Uncharacterized protein</fullName>
    </submittedName>
</protein>
<comment type="caution">
    <text evidence="1">The sequence shown here is derived from an EMBL/GenBank/DDBJ whole genome shotgun (WGS) entry which is preliminary data.</text>
</comment>
<dbReference type="STRING" id="762982.HMPREF9442_03209"/>
<dbReference type="EMBL" id="AFBR01000093">
    <property type="protein sequence ID" value="EGG50463.1"/>
    <property type="molecule type" value="Genomic_DNA"/>
</dbReference>
<proteinExistence type="predicted"/>